<feature type="compositionally biased region" description="Low complexity" evidence="1">
    <location>
        <begin position="680"/>
        <end position="703"/>
    </location>
</feature>
<feature type="compositionally biased region" description="Low complexity" evidence="1">
    <location>
        <begin position="1124"/>
        <end position="1145"/>
    </location>
</feature>
<keyword evidence="3" id="KW-1185">Reference proteome</keyword>
<feature type="region of interest" description="Disordered" evidence="1">
    <location>
        <begin position="665"/>
        <end position="714"/>
    </location>
</feature>
<name>A0AAD5DN55_9CHLO</name>
<organism evidence="2 3">
    <name type="scientific">Chlorella ohadii</name>
    <dbReference type="NCBI Taxonomy" id="2649997"/>
    <lineage>
        <taxon>Eukaryota</taxon>
        <taxon>Viridiplantae</taxon>
        <taxon>Chlorophyta</taxon>
        <taxon>core chlorophytes</taxon>
        <taxon>Trebouxiophyceae</taxon>
        <taxon>Chlorellales</taxon>
        <taxon>Chlorellaceae</taxon>
        <taxon>Chlorella clade</taxon>
        <taxon>Chlorella</taxon>
    </lineage>
</organism>
<feature type="region of interest" description="Disordered" evidence="1">
    <location>
        <begin position="1097"/>
        <end position="1159"/>
    </location>
</feature>
<comment type="caution">
    <text evidence="2">The sequence shown here is derived from an EMBL/GenBank/DDBJ whole genome shotgun (WGS) entry which is preliminary data.</text>
</comment>
<dbReference type="Proteomes" id="UP001205105">
    <property type="component" value="Unassembled WGS sequence"/>
</dbReference>
<evidence type="ECO:0000313" key="3">
    <source>
        <dbReference type="Proteomes" id="UP001205105"/>
    </source>
</evidence>
<reference evidence="2" key="1">
    <citation type="submission" date="2020-11" db="EMBL/GenBank/DDBJ databases">
        <title>Chlorella ohadii genome sequencing and assembly.</title>
        <authorList>
            <person name="Murik O."/>
            <person name="Treves H."/>
            <person name="Kedem I."/>
            <person name="Shotland Y."/>
            <person name="Kaplan A."/>
        </authorList>
    </citation>
    <scope>NUCLEOTIDE SEQUENCE</scope>
    <source>
        <strain evidence="2">1</strain>
    </source>
</reference>
<gene>
    <name evidence="2" type="ORF">COHA_005323</name>
</gene>
<dbReference type="EMBL" id="JADXDR010000068">
    <property type="protein sequence ID" value="KAI7841097.1"/>
    <property type="molecule type" value="Genomic_DNA"/>
</dbReference>
<evidence type="ECO:0000256" key="1">
    <source>
        <dbReference type="SAM" id="MobiDB-lite"/>
    </source>
</evidence>
<protein>
    <submittedName>
        <fullName evidence="2">Uncharacterized protein</fullName>
    </submittedName>
</protein>
<feature type="region of interest" description="Disordered" evidence="1">
    <location>
        <begin position="1173"/>
        <end position="1196"/>
    </location>
</feature>
<proteinExistence type="predicted"/>
<sequence length="1196" mass="131022">MISSAAYQAGGGDLQAGLHLLARRYGDWEGVLAAWRGGELVVQFNMRPQPDIEAEGHVQMVEDSLDEYFAGQRSEFGRQDTALLLPVGKPTDTTTQAAFEVLYGTEVACLLIPRSVAALNEQAEEVLKSLLDLAQDATEVGELIKSRDFSQQRNHFAKMTGIDVVAEAKKNGESLEALLQRKVEESIETSLLLPELEKLASQLRPCAFIGERKDLNSDLRYVKDVLAQPLESMKIEVTVPCEMYQLLHLVDMPGLNDTRPWANYNMSQAVSDSTDLLLLPSRNLAGEEATLQLLISSGFLTKQLEGNATGRLVVVHNPEKFNNGLHAADLWSREYQQAVKDNHIASRNTLREWLLKVGMRCILCGFEGTAEALTEEQAKKFKALLKAKLADPSKLAGFVQTAKTFQGSRRGVAEVATMKSAADALEARLRAGWLRSLMQHYREDKLSDAMIASMTEQMVGLLKDATPSLPALRRLCRSSNIMVPNVFDVLDQLRPKLMVGQSQALTARAEEVLQPHREAAADVANVLKHSMGAFSPIEELLDFLKSERVWQLLVERTNAELLRVANNNLLKGQAFDDAIGELLRTQLSAKLMPLSGYTVVPRFARKDRFWPHFQDAVIAALKAVREELPVKLGEQLHDHVHTELFSDDRLFLYFKSWSHGLARQEATRQEADANGEQEHAANAADSAAQGAAPALAAPPAATPGRRGRPKLSRKEQYEQQASLWRALHRFVKDALSIVVIQEKTNAPKRAILLKELELLQEDLEAAVEMYSGGKGYDELCHQMGRSLLHSVLQHKRFAQVLANSPEVSVQAEPFAFDVELVELPSGGWAVQGGTFAATLGDLSLPAGLDDDKRTGALERLQGALLQQHLLTCHKQHAIIEGPDNALKAGYSCLTGRRLTQDSNVKKVRDIIAKQMFEEGQEALAQAQGGPRSHPETISQSGLPFVQKLERTGLLPAPVGQQQALTYMLDFADGKRYSGLLELQELATACLKEDQAFLIWSTQQVDGGRFHAYLLPATPLAIAAPPQRERPVRLCPAGPAVFCLLDVRCLGQIDGTIKAFPMILFGGMVEGVIKPMFAPLFKPPRELYSLLSQGAVQASHHSQGGGPRTRTRTPSGTFMGDSTQPAASTASGEAGPSSAAAAPPTAQGSVGQRARAVKWRDEEDVAAALCEMAYTAHRPRGPPDASDEAGPSKRARR</sequence>
<accession>A0AAD5DN55</accession>
<dbReference type="AlphaFoldDB" id="A0AAD5DN55"/>
<feature type="compositionally biased region" description="Basic and acidic residues" evidence="1">
    <location>
        <begin position="665"/>
        <end position="679"/>
    </location>
</feature>
<evidence type="ECO:0000313" key="2">
    <source>
        <dbReference type="EMBL" id="KAI7841097.1"/>
    </source>
</evidence>